<dbReference type="PANTHER" id="PTHR43168">
    <property type="entry name" value="50S RIBOSOMAL PROTEIN L33, CHLOROPLASTIC"/>
    <property type="match status" value="1"/>
</dbReference>
<dbReference type="InterPro" id="IPR001705">
    <property type="entry name" value="Ribosomal_bL33"/>
</dbReference>
<evidence type="ECO:0000256" key="2">
    <source>
        <dbReference type="ARBA" id="ARBA00022980"/>
    </source>
</evidence>
<keyword evidence="2 5" id="KW-0689">Ribosomal protein</keyword>
<dbReference type="SUPFAM" id="SSF57829">
    <property type="entry name" value="Zn-binding ribosomal proteins"/>
    <property type="match status" value="1"/>
</dbReference>
<organism evidence="6 7">
    <name type="scientific">Candidatus Shapirobacteria bacterium CG03_land_8_20_14_0_80_39_12</name>
    <dbReference type="NCBI Taxonomy" id="1974879"/>
    <lineage>
        <taxon>Bacteria</taxon>
        <taxon>Candidatus Shapironibacteriota</taxon>
    </lineage>
</organism>
<dbReference type="InterPro" id="IPR011332">
    <property type="entry name" value="Ribosomal_zn-bd"/>
</dbReference>
<comment type="similarity">
    <text evidence="1 5">Belongs to the bacterial ribosomal protein bL33 family.</text>
</comment>
<name>A0A2M7BC69_9BACT</name>
<dbReference type="Proteomes" id="UP000229631">
    <property type="component" value="Unassembled WGS sequence"/>
</dbReference>
<sequence length="56" mass="6506">MAKGQRTMLAFTCSVCKQQNYISTKNKTNTPDKLVLKKFCKFCKKVTDHKESTKFK</sequence>
<reference evidence="7" key="1">
    <citation type="submission" date="2017-09" db="EMBL/GenBank/DDBJ databases">
        <title>Depth-based differentiation of microbial function through sediment-hosted aquifers and enrichment of novel symbionts in the deep terrestrial subsurface.</title>
        <authorList>
            <person name="Probst A.J."/>
            <person name="Ladd B."/>
            <person name="Jarett J.K."/>
            <person name="Geller-Mcgrath D.E."/>
            <person name="Sieber C.M.K."/>
            <person name="Emerson J.B."/>
            <person name="Anantharaman K."/>
            <person name="Thomas B.C."/>
            <person name="Malmstrom R."/>
            <person name="Stieglmeier M."/>
            <person name="Klingl A."/>
            <person name="Woyke T."/>
            <person name="Ryan C.M."/>
            <person name="Banfield J.F."/>
        </authorList>
    </citation>
    <scope>NUCLEOTIDE SEQUENCE [LARGE SCALE GENOMIC DNA]</scope>
</reference>
<dbReference type="GO" id="GO:0005840">
    <property type="term" value="C:ribosome"/>
    <property type="evidence" value="ECO:0007669"/>
    <property type="project" value="UniProtKB-KW"/>
</dbReference>
<evidence type="ECO:0000256" key="5">
    <source>
        <dbReference type="HAMAP-Rule" id="MF_00294"/>
    </source>
</evidence>
<dbReference type="NCBIfam" id="TIGR01023">
    <property type="entry name" value="rpmG_bact"/>
    <property type="match status" value="1"/>
</dbReference>
<evidence type="ECO:0000313" key="6">
    <source>
        <dbReference type="EMBL" id="PIV00712.1"/>
    </source>
</evidence>
<evidence type="ECO:0000256" key="1">
    <source>
        <dbReference type="ARBA" id="ARBA00007596"/>
    </source>
</evidence>
<dbReference type="NCBIfam" id="NF001860">
    <property type="entry name" value="PRK00595.1"/>
    <property type="match status" value="1"/>
</dbReference>
<protein>
    <recommendedName>
        <fullName evidence="4 5">Large ribosomal subunit protein bL33</fullName>
    </recommendedName>
</protein>
<dbReference type="GO" id="GO:0005737">
    <property type="term" value="C:cytoplasm"/>
    <property type="evidence" value="ECO:0007669"/>
    <property type="project" value="UniProtKB-ARBA"/>
</dbReference>
<proteinExistence type="inferred from homology"/>
<dbReference type="GO" id="GO:0006412">
    <property type="term" value="P:translation"/>
    <property type="evidence" value="ECO:0007669"/>
    <property type="project" value="UniProtKB-UniRule"/>
</dbReference>
<dbReference type="AlphaFoldDB" id="A0A2M7BC69"/>
<dbReference type="InterPro" id="IPR038584">
    <property type="entry name" value="Ribosomal_bL33_sf"/>
</dbReference>
<accession>A0A2M7BC69</accession>
<dbReference type="EMBL" id="PEVC01000044">
    <property type="protein sequence ID" value="PIV00712.1"/>
    <property type="molecule type" value="Genomic_DNA"/>
</dbReference>
<dbReference type="InterPro" id="IPR018264">
    <property type="entry name" value="Ribosomal_bL33_CS"/>
</dbReference>
<comment type="caution">
    <text evidence="6">The sequence shown here is derived from an EMBL/GenBank/DDBJ whole genome shotgun (WGS) entry which is preliminary data.</text>
</comment>
<dbReference type="PANTHER" id="PTHR43168:SF2">
    <property type="entry name" value="LARGE RIBOSOMAL SUBUNIT PROTEIN BL33C"/>
    <property type="match status" value="1"/>
</dbReference>
<dbReference type="Gene3D" id="2.20.28.120">
    <property type="entry name" value="Ribosomal protein L33"/>
    <property type="match status" value="1"/>
</dbReference>
<gene>
    <name evidence="5 6" type="primary">rpmG</name>
    <name evidence="6" type="ORF">COS54_02415</name>
</gene>
<dbReference type="Pfam" id="PF00471">
    <property type="entry name" value="Ribosomal_L33"/>
    <property type="match status" value="1"/>
</dbReference>
<evidence type="ECO:0000256" key="4">
    <source>
        <dbReference type="ARBA" id="ARBA00035176"/>
    </source>
</evidence>
<evidence type="ECO:0000256" key="3">
    <source>
        <dbReference type="ARBA" id="ARBA00023274"/>
    </source>
</evidence>
<dbReference type="GO" id="GO:0003735">
    <property type="term" value="F:structural constituent of ribosome"/>
    <property type="evidence" value="ECO:0007669"/>
    <property type="project" value="InterPro"/>
</dbReference>
<evidence type="ECO:0000313" key="7">
    <source>
        <dbReference type="Proteomes" id="UP000229631"/>
    </source>
</evidence>
<keyword evidence="3 5" id="KW-0687">Ribonucleoprotein</keyword>
<dbReference type="NCBIfam" id="NF001764">
    <property type="entry name" value="PRK00504.1"/>
    <property type="match status" value="1"/>
</dbReference>
<dbReference type="HAMAP" id="MF_00294">
    <property type="entry name" value="Ribosomal_bL33"/>
    <property type="match status" value="1"/>
</dbReference>
<dbReference type="GO" id="GO:1990904">
    <property type="term" value="C:ribonucleoprotein complex"/>
    <property type="evidence" value="ECO:0007669"/>
    <property type="project" value="UniProtKB-KW"/>
</dbReference>
<dbReference type="PROSITE" id="PS00582">
    <property type="entry name" value="RIBOSOMAL_L33"/>
    <property type="match status" value="1"/>
</dbReference>